<dbReference type="HAMAP" id="MF_03111">
    <property type="entry name" value="Coq4"/>
    <property type="match status" value="1"/>
</dbReference>
<dbReference type="PANTHER" id="PTHR12922:SF7">
    <property type="entry name" value="UBIQUINONE BIOSYNTHESIS PROTEIN COQ4 HOMOLOG, MITOCHONDRIAL"/>
    <property type="match status" value="1"/>
</dbReference>
<dbReference type="GO" id="GO:0120539">
    <property type="term" value="F:4-hydroxy-3-methoxy-5-polyprenylbenzoate decarboxylase activity"/>
    <property type="evidence" value="ECO:0007669"/>
    <property type="project" value="UniProtKB-EC"/>
</dbReference>
<dbReference type="InterPro" id="IPR027540">
    <property type="entry name" value="Coq4_euk"/>
</dbReference>
<dbReference type="UniPathway" id="UPA00232"/>
<comment type="cofactor">
    <cofactor evidence="6">
        <name>Zn(2+)</name>
        <dbReference type="ChEBI" id="CHEBI:29105"/>
    </cofactor>
</comment>
<dbReference type="PANTHER" id="PTHR12922">
    <property type="entry name" value="UBIQUINONE BIOSYNTHESIS PROTEIN"/>
    <property type="match status" value="1"/>
</dbReference>
<dbReference type="InterPro" id="IPR007715">
    <property type="entry name" value="Coq4"/>
</dbReference>
<reference evidence="7 8" key="1">
    <citation type="submission" date="2018-09" db="EMBL/GenBank/DDBJ databases">
        <title>Genomic investigation of the strawberry pathogen Phytophthora fragariae indicates pathogenicity is determined by transcriptional variation in three key races.</title>
        <authorList>
            <person name="Adams T.M."/>
            <person name="Armitage A.D."/>
            <person name="Sobczyk M.K."/>
            <person name="Bates H.J."/>
            <person name="Dunwell J.M."/>
            <person name="Nellist C.F."/>
            <person name="Harrison R.J."/>
        </authorList>
    </citation>
    <scope>NUCLEOTIDE SEQUENCE [LARGE SCALE GENOMIC DNA]</scope>
    <source>
        <strain evidence="7 8">SCRP324</strain>
    </source>
</reference>
<proteinExistence type="inferred from homology"/>
<dbReference type="Pfam" id="PF05019">
    <property type="entry name" value="Coq4"/>
    <property type="match status" value="1"/>
</dbReference>
<evidence type="ECO:0000256" key="5">
    <source>
        <dbReference type="ARBA" id="ARBA00023239"/>
    </source>
</evidence>
<keyword evidence="3 6" id="KW-0496">Mitochondrion</keyword>
<keyword evidence="1 6" id="KW-0831">Ubiquinone biosynthesis</keyword>
<keyword evidence="2 6" id="KW-0999">Mitochondrion inner membrane</keyword>
<comment type="caution">
    <text evidence="7">The sequence shown here is derived from an EMBL/GenBank/DDBJ whole genome shotgun (WGS) entry which is preliminary data.</text>
</comment>
<organism evidence="7 8">
    <name type="scientific">Phytophthora rubi</name>
    <dbReference type="NCBI Taxonomy" id="129364"/>
    <lineage>
        <taxon>Eukaryota</taxon>
        <taxon>Sar</taxon>
        <taxon>Stramenopiles</taxon>
        <taxon>Oomycota</taxon>
        <taxon>Peronosporomycetes</taxon>
        <taxon>Peronosporales</taxon>
        <taxon>Peronosporaceae</taxon>
        <taxon>Phytophthora</taxon>
    </lineage>
</organism>
<accession>A0A6A3K4L5</accession>
<dbReference type="EC" id="4.1.1.130" evidence="6"/>
<evidence type="ECO:0000313" key="8">
    <source>
        <dbReference type="Proteomes" id="UP000435112"/>
    </source>
</evidence>
<feature type="binding site" evidence="6">
    <location>
        <position position="198"/>
    </location>
    <ligand>
        <name>Zn(2+)</name>
        <dbReference type="ChEBI" id="CHEBI:29105"/>
    </ligand>
</feature>
<gene>
    <name evidence="7" type="ORF">PR002_g17632</name>
</gene>
<dbReference type="AlphaFoldDB" id="A0A6A3K4L5"/>
<feature type="binding site" evidence="6">
    <location>
        <position position="194"/>
    </location>
    <ligand>
        <name>Zn(2+)</name>
        <dbReference type="ChEBI" id="CHEBI:29105"/>
    </ligand>
</feature>
<evidence type="ECO:0000256" key="6">
    <source>
        <dbReference type="HAMAP-Rule" id="MF_03111"/>
    </source>
</evidence>
<keyword evidence="6" id="KW-0479">Metal-binding</keyword>
<keyword evidence="5 6" id="KW-0456">Lyase</keyword>
<dbReference type="GO" id="GO:0031314">
    <property type="term" value="C:extrinsic component of mitochondrial inner membrane"/>
    <property type="evidence" value="ECO:0007669"/>
    <property type="project" value="UniProtKB-UniRule"/>
</dbReference>
<evidence type="ECO:0000256" key="2">
    <source>
        <dbReference type="ARBA" id="ARBA00022792"/>
    </source>
</evidence>
<comment type="subcellular location">
    <subcellularLocation>
        <location evidence="6">Mitochondrion inner membrane</location>
        <topology evidence="6">Peripheral membrane protein</topology>
        <orientation evidence="6">Matrix side</orientation>
    </subcellularLocation>
</comment>
<evidence type="ECO:0000256" key="4">
    <source>
        <dbReference type="ARBA" id="ARBA00023136"/>
    </source>
</evidence>
<comment type="catalytic activity">
    <reaction evidence="6">
        <text>a 4-hydroxy-3-methoxy-5-(all-trans-polyprenyl)benzoate + H(+) = a 2-methoxy-6-(all-trans-polyprenyl)phenol + CO2</text>
        <dbReference type="Rhea" id="RHEA:81179"/>
        <dbReference type="Rhea" id="RHEA-COMP:9551"/>
        <dbReference type="Rhea" id="RHEA-COMP:10931"/>
        <dbReference type="ChEBI" id="CHEBI:15378"/>
        <dbReference type="ChEBI" id="CHEBI:16526"/>
        <dbReference type="ChEBI" id="CHEBI:62731"/>
        <dbReference type="ChEBI" id="CHEBI:84443"/>
        <dbReference type="EC" id="4.1.1.130"/>
    </reaction>
</comment>
<feature type="binding site" evidence="6">
    <location>
        <position position="195"/>
    </location>
    <ligand>
        <name>Zn(2+)</name>
        <dbReference type="ChEBI" id="CHEBI:29105"/>
    </ligand>
</feature>
<evidence type="ECO:0000256" key="3">
    <source>
        <dbReference type="ARBA" id="ARBA00023128"/>
    </source>
</evidence>
<protein>
    <recommendedName>
        <fullName evidence="6">Ubiquinone biosynthesis protein COQ4 homolog, mitochondrial</fullName>
    </recommendedName>
    <alternativeName>
        <fullName evidence="6">4-hydroxy-3-methoxy-5-polyprenylbenzoate decarboxylase</fullName>
        <ecNumber evidence="6">4.1.1.130</ecNumber>
    </alternativeName>
    <alternativeName>
        <fullName evidence="6">Coenzyme Q biosynthesis protein 4 homolog</fullName>
    </alternativeName>
</protein>
<name>A0A6A3K4L5_9STRA</name>
<dbReference type="GO" id="GO:0008270">
    <property type="term" value="F:zinc ion binding"/>
    <property type="evidence" value="ECO:0007669"/>
    <property type="project" value="UniProtKB-UniRule"/>
</dbReference>
<comment type="subunit">
    <text evidence="6">Component of a multi-subunit COQ enzyme complex.</text>
</comment>
<feature type="binding site" evidence="6">
    <location>
        <position position="210"/>
    </location>
    <ligand>
        <name>Zn(2+)</name>
        <dbReference type="ChEBI" id="CHEBI:29105"/>
    </ligand>
</feature>
<keyword evidence="4 6" id="KW-0472">Membrane</keyword>
<dbReference type="Proteomes" id="UP000435112">
    <property type="component" value="Unassembled WGS sequence"/>
</dbReference>
<evidence type="ECO:0000313" key="7">
    <source>
        <dbReference type="EMBL" id="KAE9002426.1"/>
    </source>
</evidence>
<sequence>MGTRTLTLIEAFLSSPEAPMLRSRLAPTAARAASRVLTRTSPVAPVTAASFAYQALGPVAGEPQRRVQYDSHMPTTPLQKIVLSVTSALTVFTNPERGDMLAALGEVTGRDALRRIHARMCADPVGARILAEKPVIRNDKIDMEHLRALPAGSFGHHYAAFMDSHGFDADGRSLVRFVDDPELAYVMQRHRELHDFWHTLFGVPPTVLGEIALKYVEMAHSQLPVSALSAFVGPLRLSSEDRCLLMKVYVPWASRASKKAHSLHCVMYEEEFETPIEELRQRLNIEVAPPLPDSSEHYKRHKDDKH</sequence>
<comment type="pathway">
    <text evidence="6">Cofactor biosynthesis; ubiquinone biosynthesis.</text>
</comment>
<dbReference type="EMBL" id="QXFU01001437">
    <property type="protein sequence ID" value="KAE9002426.1"/>
    <property type="molecule type" value="Genomic_DNA"/>
</dbReference>
<evidence type="ECO:0000256" key="1">
    <source>
        <dbReference type="ARBA" id="ARBA00022688"/>
    </source>
</evidence>
<comment type="similarity">
    <text evidence="6">Belongs to the COQ4 family.</text>
</comment>
<dbReference type="OrthoDB" id="4249at2759"/>
<comment type="function">
    <text evidence="6">Lyase that catalyzes the C1-decarboxylation of 4-hydroxy-3-methoxy-5-(all-trans-polyprenyl)benzoic acid into 2-methoxy-6-(all-trans-polyprenyl)phenol during ubiquinone biosynthesis.</text>
</comment>
<keyword evidence="6" id="KW-0862">Zinc</keyword>